<dbReference type="Pfam" id="PF09753">
    <property type="entry name" value="Use1"/>
    <property type="match status" value="1"/>
</dbReference>
<evidence type="ECO:0000313" key="13">
    <source>
        <dbReference type="EMBL" id="KAJ4460179.1"/>
    </source>
</evidence>
<feature type="coiled-coil region" evidence="10">
    <location>
        <begin position="62"/>
        <end position="96"/>
    </location>
</feature>
<evidence type="ECO:0000256" key="8">
    <source>
        <dbReference type="ARBA" id="ARBA00022989"/>
    </source>
</evidence>
<keyword evidence="9 12" id="KW-0472">Membrane</keyword>
<evidence type="ECO:0000256" key="10">
    <source>
        <dbReference type="SAM" id="Coils"/>
    </source>
</evidence>
<name>A0ABQ8ULX4_9EUKA</name>
<feature type="region of interest" description="Disordered" evidence="11">
    <location>
        <begin position="1"/>
        <end position="26"/>
    </location>
</feature>
<keyword evidence="4 12" id="KW-0812">Transmembrane</keyword>
<dbReference type="PANTHER" id="PTHR13050:SF7">
    <property type="entry name" value="VESICLE TRANSPORT PROTEIN USE1"/>
    <property type="match status" value="1"/>
</dbReference>
<evidence type="ECO:0000256" key="4">
    <source>
        <dbReference type="ARBA" id="ARBA00022692"/>
    </source>
</evidence>
<evidence type="ECO:0000256" key="5">
    <source>
        <dbReference type="ARBA" id="ARBA00022824"/>
    </source>
</evidence>
<keyword evidence="3" id="KW-0813">Transport</keyword>
<keyword evidence="6" id="KW-0931">ER-Golgi transport</keyword>
<proteinExistence type="inferred from homology"/>
<dbReference type="Proteomes" id="UP001141327">
    <property type="component" value="Unassembled WGS sequence"/>
</dbReference>
<keyword evidence="7" id="KW-0653">Protein transport</keyword>
<evidence type="ECO:0000256" key="9">
    <source>
        <dbReference type="ARBA" id="ARBA00023136"/>
    </source>
</evidence>
<evidence type="ECO:0000256" key="1">
    <source>
        <dbReference type="ARBA" id="ARBA00004163"/>
    </source>
</evidence>
<sequence length="133" mass="15099">MQSTNPSASQEADPNRSLLFDDPNSAFEHPVDLEAHKKIQDELVNDLTSMAQMLKRSGRIVRDTLQEDNVILERQIDVMNRNRSSMETEAKRLDQTTEKTSRGNWAACSAFGTVFLVFLAMVVLIRLIPKNHL</sequence>
<dbReference type="InterPro" id="IPR019150">
    <property type="entry name" value="Vesicle_transport_protein_Use1"/>
</dbReference>
<dbReference type="EMBL" id="JAPMOS010000014">
    <property type="protein sequence ID" value="KAJ4460179.1"/>
    <property type="molecule type" value="Genomic_DNA"/>
</dbReference>
<accession>A0ABQ8ULX4</accession>
<keyword evidence="8 12" id="KW-1133">Transmembrane helix</keyword>
<organism evidence="13 14">
    <name type="scientific">Paratrimastix pyriformis</name>
    <dbReference type="NCBI Taxonomy" id="342808"/>
    <lineage>
        <taxon>Eukaryota</taxon>
        <taxon>Metamonada</taxon>
        <taxon>Preaxostyla</taxon>
        <taxon>Paratrimastigidae</taxon>
        <taxon>Paratrimastix</taxon>
    </lineage>
</organism>
<comment type="similarity">
    <text evidence="2">Belongs to the USE1 family.</text>
</comment>
<feature type="compositionally biased region" description="Polar residues" evidence="11">
    <location>
        <begin position="1"/>
        <end position="12"/>
    </location>
</feature>
<evidence type="ECO:0000256" key="7">
    <source>
        <dbReference type="ARBA" id="ARBA00022927"/>
    </source>
</evidence>
<evidence type="ECO:0000256" key="11">
    <source>
        <dbReference type="SAM" id="MobiDB-lite"/>
    </source>
</evidence>
<keyword evidence="5" id="KW-0256">Endoplasmic reticulum</keyword>
<keyword evidence="10" id="KW-0175">Coiled coil</keyword>
<gene>
    <name evidence="13" type="ORF">PAPYR_3568</name>
</gene>
<protein>
    <submittedName>
        <fullName evidence="13">Unconventional SNARE in the endoplasmic reticulum protein 1</fullName>
    </submittedName>
</protein>
<keyword evidence="14" id="KW-1185">Reference proteome</keyword>
<evidence type="ECO:0000256" key="3">
    <source>
        <dbReference type="ARBA" id="ARBA00022448"/>
    </source>
</evidence>
<comment type="subcellular location">
    <subcellularLocation>
        <location evidence="1">Endoplasmic reticulum membrane</location>
        <topology evidence="1">Single-pass type IV membrane protein</topology>
    </subcellularLocation>
</comment>
<reference evidence="13" key="1">
    <citation type="journal article" date="2022" name="bioRxiv">
        <title>Genomics of Preaxostyla Flagellates Illuminates Evolutionary Transitions and the Path Towards Mitochondrial Loss.</title>
        <authorList>
            <person name="Novak L.V.F."/>
            <person name="Treitli S.C."/>
            <person name="Pyrih J."/>
            <person name="Halakuc P."/>
            <person name="Pipaliya S.V."/>
            <person name="Vacek V."/>
            <person name="Brzon O."/>
            <person name="Soukal P."/>
            <person name="Eme L."/>
            <person name="Dacks J.B."/>
            <person name="Karnkowska A."/>
            <person name="Elias M."/>
            <person name="Hampl V."/>
        </authorList>
    </citation>
    <scope>NUCLEOTIDE SEQUENCE</scope>
    <source>
        <strain evidence="13">RCP-MX</strain>
    </source>
</reference>
<comment type="caution">
    <text evidence="13">The sequence shown here is derived from an EMBL/GenBank/DDBJ whole genome shotgun (WGS) entry which is preliminary data.</text>
</comment>
<evidence type="ECO:0000313" key="14">
    <source>
        <dbReference type="Proteomes" id="UP001141327"/>
    </source>
</evidence>
<evidence type="ECO:0000256" key="6">
    <source>
        <dbReference type="ARBA" id="ARBA00022892"/>
    </source>
</evidence>
<evidence type="ECO:0000256" key="2">
    <source>
        <dbReference type="ARBA" id="ARBA00007891"/>
    </source>
</evidence>
<dbReference type="PANTHER" id="PTHR13050">
    <property type="entry name" value="USE1-LIKE PROTEIN"/>
    <property type="match status" value="1"/>
</dbReference>
<feature type="transmembrane region" description="Helical" evidence="12">
    <location>
        <begin position="105"/>
        <end position="128"/>
    </location>
</feature>
<evidence type="ECO:0000256" key="12">
    <source>
        <dbReference type="SAM" id="Phobius"/>
    </source>
</evidence>